<evidence type="ECO:0000313" key="3">
    <source>
        <dbReference type="EMBL" id="KAK5051626.1"/>
    </source>
</evidence>
<organism evidence="3 4">
    <name type="scientific">Exophiala bonariae</name>
    <dbReference type="NCBI Taxonomy" id="1690606"/>
    <lineage>
        <taxon>Eukaryota</taxon>
        <taxon>Fungi</taxon>
        <taxon>Dikarya</taxon>
        <taxon>Ascomycota</taxon>
        <taxon>Pezizomycotina</taxon>
        <taxon>Eurotiomycetes</taxon>
        <taxon>Chaetothyriomycetidae</taxon>
        <taxon>Chaetothyriales</taxon>
        <taxon>Herpotrichiellaceae</taxon>
        <taxon>Exophiala</taxon>
    </lineage>
</organism>
<dbReference type="InterPro" id="IPR052086">
    <property type="entry name" value="Mannan_Polymerase_Subunit"/>
</dbReference>
<proteinExistence type="inferred from homology"/>
<reference evidence="3 4" key="1">
    <citation type="submission" date="2023-08" db="EMBL/GenBank/DDBJ databases">
        <title>Black Yeasts Isolated from many extreme environments.</title>
        <authorList>
            <person name="Coleine C."/>
            <person name="Stajich J.E."/>
            <person name="Selbmann L."/>
        </authorList>
    </citation>
    <scope>NUCLEOTIDE SEQUENCE [LARGE SCALE GENOMIC DNA]</scope>
    <source>
        <strain evidence="3 4">CCFEE 5792</strain>
    </source>
</reference>
<dbReference type="InterPro" id="IPR029044">
    <property type="entry name" value="Nucleotide-diphossugar_trans"/>
</dbReference>
<dbReference type="GeneID" id="89971472"/>
<dbReference type="PANTHER" id="PTHR43083">
    <property type="entry name" value="MANNAN POLYMERASE II"/>
    <property type="match status" value="1"/>
</dbReference>
<feature type="transmembrane region" description="Helical" evidence="2">
    <location>
        <begin position="7"/>
        <end position="25"/>
    </location>
</feature>
<dbReference type="RefSeq" id="XP_064705853.1">
    <property type="nucleotide sequence ID" value="XM_064846873.1"/>
</dbReference>
<accession>A0AAV9N8D7</accession>
<dbReference type="Proteomes" id="UP001358417">
    <property type="component" value="Unassembled WGS sequence"/>
</dbReference>
<dbReference type="EMBL" id="JAVRRD010000015">
    <property type="protein sequence ID" value="KAK5051626.1"/>
    <property type="molecule type" value="Genomic_DNA"/>
</dbReference>
<comment type="caution">
    <text evidence="3">The sequence shown here is derived from an EMBL/GenBank/DDBJ whole genome shotgun (WGS) entry which is preliminary data.</text>
</comment>
<evidence type="ECO:0000313" key="4">
    <source>
        <dbReference type="Proteomes" id="UP001358417"/>
    </source>
</evidence>
<gene>
    <name evidence="3" type="ORF">LTR84_003278</name>
</gene>
<keyword evidence="2" id="KW-1133">Transmembrane helix</keyword>
<comment type="similarity">
    <text evidence="1">Belongs to the ANP1/MMN9/VAN1 family.</text>
</comment>
<dbReference type="Gene3D" id="3.90.550.10">
    <property type="entry name" value="Spore Coat Polysaccharide Biosynthesis Protein SpsA, Chain A"/>
    <property type="match status" value="1"/>
</dbReference>
<protein>
    <recommendedName>
        <fullName evidence="5">Glycosyltransferase family 62 protein</fullName>
    </recommendedName>
</protein>
<keyword evidence="4" id="KW-1185">Reference proteome</keyword>
<sequence length="360" mass="41030">MQRNLNRVAALSTTILVVVGLIIYFTQPQARFSNITVIPTTEESPTVRIPLSGIVEAERTDAFNVTRFTRHTTNATSELLWLSLTYNKDSWGRNRLRWTRTVDDYLKLLPLQHNVETISLGLLTSSVDEYHKYKAATARYPFARVEIILHPGYHNSNGSTVDREHRHDDEVQAARRSEIALLRNYLMLKTLEAESHILWVDADIFRLDEGIVRRILQHIRDEEAIGLVTARCSRDGAEDYDRNAWRGTRKGPRGWDLDQDEIAKGELKTQGQYHVDKLIVGTTNDDLVDLDTIGATILYLRASLIWQGLNFPHQFVIGTRWKKDGWDGIESEGLCYRAKGLSGGKCAVLGGEWSIQHTDF</sequence>
<keyword evidence="2" id="KW-0812">Transmembrane</keyword>
<dbReference type="AlphaFoldDB" id="A0AAV9N8D7"/>
<dbReference type="Pfam" id="PF03452">
    <property type="entry name" value="Anp1"/>
    <property type="match status" value="1"/>
</dbReference>
<name>A0AAV9N8D7_9EURO</name>
<dbReference type="PANTHER" id="PTHR43083:SF6">
    <property type="entry name" value="MANNAN POLYMERASE COMPLEXES SUBUNIT MNN9"/>
    <property type="match status" value="1"/>
</dbReference>
<evidence type="ECO:0000256" key="2">
    <source>
        <dbReference type="SAM" id="Phobius"/>
    </source>
</evidence>
<keyword evidence="2" id="KW-0472">Membrane</keyword>
<evidence type="ECO:0000256" key="1">
    <source>
        <dbReference type="ARBA" id="ARBA00037964"/>
    </source>
</evidence>
<evidence type="ECO:0008006" key="5">
    <source>
        <dbReference type="Google" id="ProtNLM"/>
    </source>
</evidence>